<sequence>KQCQRKLWIVSQESFQKCPLESQKEALHTGKGDFASVDDHVTLFNGITINSSIMRPQSPGEDNIAVSLDTSSLENSCLETSPQTLDYKSSMTNNSSSRD</sequence>
<reference evidence="1" key="1">
    <citation type="submission" date="2014-12" db="EMBL/GenBank/DDBJ databases">
        <title>Insight into the proteome of Arion vulgaris.</title>
        <authorList>
            <person name="Aradska J."/>
            <person name="Bulat T."/>
            <person name="Smidak R."/>
            <person name="Sarate P."/>
            <person name="Gangsoo J."/>
            <person name="Sialana F."/>
            <person name="Bilban M."/>
            <person name="Lubec G."/>
        </authorList>
    </citation>
    <scope>NUCLEOTIDE SEQUENCE</scope>
    <source>
        <tissue evidence="1">Skin</tissue>
    </source>
</reference>
<feature type="non-terminal residue" evidence="1">
    <location>
        <position position="1"/>
    </location>
</feature>
<protein>
    <submittedName>
        <fullName evidence="1">Uncharacterized protein</fullName>
    </submittedName>
</protein>
<organism evidence="1">
    <name type="scientific">Arion vulgaris</name>
    <dbReference type="NCBI Taxonomy" id="1028688"/>
    <lineage>
        <taxon>Eukaryota</taxon>
        <taxon>Metazoa</taxon>
        <taxon>Spiralia</taxon>
        <taxon>Lophotrochozoa</taxon>
        <taxon>Mollusca</taxon>
        <taxon>Gastropoda</taxon>
        <taxon>Heterobranchia</taxon>
        <taxon>Euthyneura</taxon>
        <taxon>Panpulmonata</taxon>
        <taxon>Eupulmonata</taxon>
        <taxon>Stylommatophora</taxon>
        <taxon>Helicina</taxon>
        <taxon>Arionoidea</taxon>
        <taxon>Arionidae</taxon>
        <taxon>Arion</taxon>
    </lineage>
</organism>
<name>A0A0B6Y2I9_9EUPU</name>
<feature type="non-terminal residue" evidence="1">
    <location>
        <position position="99"/>
    </location>
</feature>
<evidence type="ECO:0000313" key="1">
    <source>
        <dbReference type="EMBL" id="CEK49750.1"/>
    </source>
</evidence>
<dbReference type="EMBL" id="HACG01002885">
    <property type="protein sequence ID" value="CEK49750.1"/>
    <property type="molecule type" value="Transcribed_RNA"/>
</dbReference>
<accession>A0A0B6Y2I9</accession>
<dbReference type="AlphaFoldDB" id="A0A0B6Y2I9"/>
<gene>
    <name evidence="1" type="primary">ORF8726</name>
</gene>
<proteinExistence type="predicted"/>